<proteinExistence type="predicted"/>
<reference evidence="1 2" key="1">
    <citation type="journal article" date="2019" name="Int. J. Syst. Evol. Microbiol.">
        <title>The Global Catalogue of Microorganisms (GCM) 10K type strain sequencing project: providing services to taxonomists for standard genome sequencing and annotation.</title>
        <authorList>
            <consortium name="The Broad Institute Genomics Platform"/>
            <consortium name="The Broad Institute Genome Sequencing Center for Infectious Disease"/>
            <person name="Wu L."/>
            <person name="Ma J."/>
        </authorList>
    </citation>
    <scope>NUCLEOTIDE SEQUENCE [LARGE SCALE GENOMIC DNA]</scope>
    <source>
        <strain evidence="1 2">JCM 4542</strain>
    </source>
</reference>
<comment type="caution">
    <text evidence="1">The sequence shown here is derived from an EMBL/GenBank/DDBJ whole genome shotgun (WGS) entry which is preliminary data.</text>
</comment>
<keyword evidence="2" id="KW-1185">Reference proteome</keyword>
<name>A0ABN3TLF8_9ACTN</name>
<evidence type="ECO:0008006" key="3">
    <source>
        <dbReference type="Google" id="ProtNLM"/>
    </source>
</evidence>
<gene>
    <name evidence="1" type="ORF">GCM10010315_00970</name>
</gene>
<protein>
    <recommendedName>
        <fullName evidence="3">B3/B4 tRNA-binding domain-containing protein</fullName>
    </recommendedName>
</protein>
<sequence length="222" mass="23023">MKLLVAPDARDLGLHHSRAWRLTASAPLLGGEGLTAEQVAAAYDAQAPLPEGYRKLLAGLGHPEVVPAGERLQTLVATRGWRSHGAVVDAVSVATLRHGAGIGLHRLLPEDGGRDLVVTRATGAERIVPAFSSRSKPVPAGDLIYGVPGAGGHLEPFAWLGRRDCDSAERQVGEGDHEALLVVLGCPGEDAEHTEEIGATVAGVLASVRPDITVTVLPHAAG</sequence>
<organism evidence="1 2">
    <name type="scientific">Streptomyces luteosporeus</name>
    <dbReference type="NCBI Taxonomy" id="173856"/>
    <lineage>
        <taxon>Bacteria</taxon>
        <taxon>Bacillati</taxon>
        <taxon>Actinomycetota</taxon>
        <taxon>Actinomycetes</taxon>
        <taxon>Kitasatosporales</taxon>
        <taxon>Streptomycetaceae</taxon>
        <taxon>Streptomyces</taxon>
    </lineage>
</organism>
<evidence type="ECO:0000313" key="2">
    <source>
        <dbReference type="Proteomes" id="UP001500886"/>
    </source>
</evidence>
<dbReference type="Proteomes" id="UP001500886">
    <property type="component" value="Unassembled WGS sequence"/>
</dbReference>
<dbReference type="EMBL" id="BAAASL010000001">
    <property type="protein sequence ID" value="GAA2707080.1"/>
    <property type="molecule type" value="Genomic_DNA"/>
</dbReference>
<evidence type="ECO:0000313" key="1">
    <source>
        <dbReference type="EMBL" id="GAA2707080.1"/>
    </source>
</evidence>
<dbReference type="RefSeq" id="WP_344432544.1">
    <property type="nucleotide sequence ID" value="NZ_BAAASL010000001.1"/>
</dbReference>
<accession>A0ABN3TLF8</accession>